<protein>
    <recommendedName>
        <fullName evidence="2">UPF0125 protein H9L16_12860</fullName>
    </recommendedName>
</protein>
<dbReference type="Proteomes" id="UP000515804">
    <property type="component" value="Chromosome"/>
</dbReference>
<dbReference type="InterPro" id="IPR005346">
    <property type="entry name" value="RnfH"/>
</dbReference>
<name>A0A7G9SNX5_9GAMM</name>
<comment type="similarity">
    <text evidence="1 2">Belongs to the UPF0125 (RnfH) family.</text>
</comment>
<dbReference type="KEGG" id="tcn:H9L16_12860"/>
<evidence type="ECO:0000256" key="1">
    <source>
        <dbReference type="ARBA" id="ARBA00010645"/>
    </source>
</evidence>
<keyword evidence="4" id="KW-1185">Reference proteome</keyword>
<dbReference type="PANTHER" id="PTHR37483">
    <property type="entry name" value="UPF0125 PROTEIN RATB"/>
    <property type="match status" value="1"/>
</dbReference>
<dbReference type="Pfam" id="PF03658">
    <property type="entry name" value="Ub-RnfH"/>
    <property type="match status" value="1"/>
</dbReference>
<dbReference type="PANTHER" id="PTHR37483:SF1">
    <property type="entry name" value="UPF0125 PROTEIN RATB"/>
    <property type="match status" value="1"/>
</dbReference>
<evidence type="ECO:0000313" key="3">
    <source>
        <dbReference type="EMBL" id="QNN69550.1"/>
    </source>
</evidence>
<proteinExistence type="inferred from homology"/>
<dbReference type="RefSeq" id="WP_187552068.1">
    <property type="nucleotide sequence ID" value="NZ_BMZL01000001.1"/>
</dbReference>
<organism evidence="3 4">
    <name type="scientific">Thermomonas carbonis</name>
    <dbReference type="NCBI Taxonomy" id="1463158"/>
    <lineage>
        <taxon>Bacteria</taxon>
        <taxon>Pseudomonadati</taxon>
        <taxon>Pseudomonadota</taxon>
        <taxon>Gammaproteobacteria</taxon>
        <taxon>Lysobacterales</taxon>
        <taxon>Lysobacteraceae</taxon>
        <taxon>Thermomonas</taxon>
    </lineage>
</organism>
<accession>A0A7G9SNX5</accession>
<dbReference type="EMBL" id="CP060719">
    <property type="protein sequence ID" value="QNN69550.1"/>
    <property type="molecule type" value="Genomic_DNA"/>
</dbReference>
<dbReference type="InterPro" id="IPR016155">
    <property type="entry name" value="Mopterin_synth/thiamin_S_b"/>
</dbReference>
<dbReference type="InterPro" id="IPR037021">
    <property type="entry name" value="RnfH_sf"/>
</dbReference>
<dbReference type="HAMAP" id="MF_00460">
    <property type="entry name" value="UPF0125_RnfH"/>
    <property type="match status" value="1"/>
</dbReference>
<dbReference type="SUPFAM" id="SSF54285">
    <property type="entry name" value="MoaD/ThiS"/>
    <property type="match status" value="1"/>
</dbReference>
<evidence type="ECO:0000313" key="4">
    <source>
        <dbReference type="Proteomes" id="UP000515804"/>
    </source>
</evidence>
<evidence type="ECO:0000256" key="2">
    <source>
        <dbReference type="HAMAP-Rule" id="MF_00460"/>
    </source>
</evidence>
<sequence length="90" mass="10141">MRVEVLRAWPHRHESRMVEIGEDATVATALQACGWSLDSEFTALAVFGVGAAMDSVLHDGDRVELLRALQMDPKQARRLRAERRPLKTSR</sequence>
<gene>
    <name evidence="3" type="ORF">H9L16_12860</name>
</gene>
<reference evidence="3 4" key="1">
    <citation type="submission" date="2020-08" db="EMBL/GenBank/DDBJ databases">
        <title>Genome sequence of Thermomonas carbonis KCTC 42013T.</title>
        <authorList>
            <person name="Hyun D.-W."/>
            <person name="Bae J.-W."/>
        </authorList>
    </citation>
    <scope>NUCLEOTIDE SEQUENCE [LARGE SCALE GENOMIC DNA]</scope>
    <source>
        <strain evidence="3 4">KCTC 42013</strain>
    </source>
</reference>
<dbReference type="Gene3D" id="3.10.20.280">
    <property type="entry name" value="RnfH-like"/>
    <property type="match status" value="1"/>
</dbReference>
<dbReference type="AlphaFoldDB" id="A0A7G9SNX5"/>